<dbReference type="Proteomes" id="UP000033067">
    <property type="component" value="Chromosome"/>
</dbReference>
<dbReference type="PANTHER" id="PTHR43328">
    <property type="entry name" value="ACETYLTRANSFERASE-RELATED"/>
    <property type="match status" value="1"/>
</dbReference>
<dbReference type="GO" id="GO:0016747">
    <property type="term" value="F:acyltransferase activity, transferring groups other than amino-acyl groups"/>
    <property type="evidence" value="ECO:0007669"/>
    <property type="project" value="InterPro"/>
</dbReference>
<sequence>MHSDPFFALAGEGFVLRAWRQDDLEALLRHADDPLVPRGLSDRFPHPYTRADGEAFLAGRVVDLDQPVLAIEIGGEACGGIGARVGRGERAHGAELGYWLGRAHWGQGWMTRVVAAYLDWLVPALGLRRVEANVLDANPASARVLEKNGFREEGLRRGAVLKPDGLHDLRLFGRLWPL</sequence>
<dbReference type="PANTHER" id="PTHR43328:SF1">
    <property type="entry name" value="N-ACETYLTRANSFERASE DOMAIN-CONTAINING PROTEIN"/>
    <property type="match status" value="1"/>
</dbReference>
<keyword evidence="2" id="KW-0808">Transferase</keyword>
<gene>
    <name evidence="2" type="ORF">WQ53_04805</name>
</gene>
<dbReference type="InterPro" id="IPR016181">
    <property type="entry name" value="Acyl_CoA_acyltransferase"/>
</dbReference>
<proteinExistence type="predicted"/>
<dbReference type="RefSeq" id="WP_052633923.1">
    <property type="nucleotide sequence ID" value="NZ_CP011144.1"/>
</dbReference>
<dbReference type="SUPFAM" id="SSF55729">
    <property type="entry name" value="Acyl-CoA N-acyltransferases (Nat)"/>
    <property type="match status" value="1"/>
</dbReference>
<keyword evidence="3" id="KW-1185">Reference proteome</keyword>
<dbReference type="PROSITE" id="PS51186">
    <property type="entry name" value="GNAT"/>
    <property type="match status" value="1"/>
</dbReference>
<name>A0A0E3Z5N8_9GAMM</name>
<reference evidence="2 3" key="1">
    <citation type="journal article" date="2015" name="Genome Announc.">
        <title>Complete Genome Sequence of Pseudoxanthomonas suwonensis Strain J1, a Cellulose-Degrading Bacterium Isolated from Leaf- and Wood-Enriched Soil.</title>
        <authorList>
            <person name="Hou L."/>
            <person name="Jiang J."/>
            <person name="Xu Z."/>
            <person name="Zhou Y."/>
            <person name="Leung F.C."/>
        </authorList>
    </citation>
    <scope>NUCLEOTIDE SEQUENCE [LARGE SCALE GENOMIC DNA]</scope>
    <source>
        <strain evidence="2 3">J1</strain>
    </source>
</reference>
<dbReference type="AlphaFoldDB" id="A0A0E3Z5N8"/>
<dbReference type="KEGG" id="psuw:WQ53_04805"/>
<dbReference type="InterPro" id="IPR000182">
    <property type="entry name" value="GNAT_dom"/>
</dbReference>
<evidence type="ECO:0000313" key="3">
    <source>
        <dbReference type="Proteomes" id="UP000033067"/>
    </source>
</evidence>
<dbReference type="EMBL" id="CP011144">
    <property type="protein sequence ID" value="AKC88183.1"/>
    <property type="molecule type" value="Genomic_DNA"/>
</dbReference>
<protein>
    <submittedName>
        <fullName evidence="2">Acetyltransferase</fullName>
    </submittedName>
</protein>
<evidence type="ECO:0000259" key="1">
    <source>
        <dbReference type="PROSITE" id="PS51186"/>
    </source>
</evidence>
<organism evidence="2 3">
    <name type="scientific">Pseudoxanthomonas suwonensis</name>
    <dbReference type="NCBI Taxonomy" id="314722"/>
    <lineage>
        <taxon>Bacteria</taxon>
        <taxon>Pseudomonadati</taxon>
        <taxon>Pseudomonadota</taxon>
        <taxon>Gammaproteobacteria</taxon>
        <taxon>Lysobacterales</taxon>
        <taxon>Lysobacteraceae</taxon>
        <taxon>Pseudoxanthomonas</taxon>
    </lineage>
</organism>
<dbReference type="PATRIC" id="fig|314722.6.peg.1008"/>
<dbReference type="Pfam" id="PF13302">
    <property type="entry name" value="Acetyltransf_3"/>
    <property type="match status" value="1"/>
</dbReference>
<evidence type="ECO:0000313" key="2">
    <source>
        <dbReference type="EMBL" id="AKC88183.1"/>
    </source>
</evidence>
<feature type="domain" description="N-acetyltransferase" evidence="1">
    <location>
        <begin position="14"/>
        <end position="176"/>
    </location>
</feature>
<accession>A0A0E3Z5N8</accession>
<dbReference type="Gene3D" id="3.40.630.30">
    <property type="match status" value="1"/>
</dbReference>